<protein>
    <submittedName>
        <fullName evidence="1">Esterase family protein</fullName>
    </submittedName>
</protein>
<organism evidence="1 2">
    <name type="scientific">Aliikangiella coralliicola</name>
    <dbReference type="NCBI Taxonomy" id="2592383"/>
    <lineage>
        <taxon>Bacteria</taxon>
        <taxon>Pseudomonadati</taxon>
        <taxon>Pseudomonadota</taxon>
        <taxon>Gammaproteobacteria</taxon>
        <taxon>Oceanospirillales</taxon>
        <taxon>Pleioneaceae</taxon>
        <taxon>Aliikangiella</taxon>
    </lineage>
</organism>
<dbReference type="InterPro" id="IPR050583">
    <property type="entry name" value="Mycobacterial_A85_antigen"/>
</dbReference>
<name>A0A545UJD9_9GAMM</name>
<reference evidence="1 2" key="1">
    <citation type="submission" date="2019-07" db="EMBL/GenBank/DDBJ databases">
        <title>Draft genome for Aliikangiella sp. M105.</title>
        <authorList>
            <person name="Wang G."/>
        </authorList>
    </citation>
    <scope>NUCLEOTIDE SEQUENCE [LARGE SCALE GENOMIC DNA]</scope>
    <source>
        <strain evidence="1 2">M105</strain>
    </source>
</reference>
<evidence type="ECO:0000313" key="1">
    <source>
        <dbReference type="EMBL" id="TQV89584.1"/>
    </source>
</evidence>
<accession>A0A545UJD9</accession>
<dbReference type="InterPro" id="IPR000801">
    <property type="entry name" value="Esterase-like"/>
</dbReference>
<dbReference type="PANTHER" id="PTHR48098:SF3">
    <property type="entry name" value="IRON(III) ENTEROBACTIN ESTERASE"/>
    <property type="match status" value="1"/>
</dbReference>
<dbReference type="Gene3D" id="3.40.50.1820">
    <property type="entry name" value="alpha/beta hydrolase"/>
    <property type="match status" value="1"/>
</dbReference>
<dbReference type="Proteomes" id="UP000315439">
    <property type="component" value="Unassembled WGS sequence"/>
</dbReference>
<dbReference type="InterPro" id="IPR029058">
    <property type="entry name" value="AB_hydrolase_fold"/>
</dbReference>
<comment type="caution">
    <text evidence="1">The sequence shown here is derived from an EMBL/GenBank/DDBJ whole genome shotgun (WGS) entry which is preliminary data.</text>
</comment>
<sequence length="255" mass="29405">MHKLLLFIIFVAEVSCLDIAKAKGNLSENIRIESKILNYPLQYRVYTPAGMKQSDKLPTIYVTDGQWYLDPGKMLSVLDREITNGTIAPVIAVFVDNRNPDNLEQNRRNEQFFCNEKYVDFYKKELLPTIDASYPTANTRESRVIQGVSFGGLNAACFGLMAHEVFAGISMHSPANSKYLKDMRARYQKAEKLPIKIFLSFGKKRDNSVEGRKFRDLLISKGYQLDFKESKFGHEWKNWRPLLDDSLQWFFPPSP</sequence>
<dbReference type="OrthoDB" id="9803578at2"/>
<dbReference type="RefSeq" id="WP_142891648.1">
    <property type="nucleotide sequence ID" value="NZ_ML660160.1"/>
</dbReference>
<evidence type="ECO:0000313" key="2">
    <source>
        <dbReference type="Proteomes" id="UP000315439"/>
    </source>
</evidence>
<dbReference type="AlphaFoldDB" id="A0A545UJD9"/>
<dbReference type="EMBL" id="VIKS01000001">
    <property type="protein sequence ID" value="TQV89584.1"/>
    <property type="molecule type" value="Genomic_DNA"/>
</dbReference>
<gene>
    <name evidence="1" type="ORF">FLL46_01490</name>
</gene>
<dbReference type="Pfam" id="PF00756">
    <property type="entry name" value="Esterase"/>
    <property type="match status" value="1"/>
</dbReference>
<dbReference type="PANTHER" id="PTHR48098">
    <property type="entry name" value="ENTEROCHELIN ESTERASE-RELATED"/>
    <property type="match status" value="1"/>
</dbReference>
<dbReference type="SUPFAM" id="SSF53474">
    <property type="entry name" value="alpha/beta-Hydrolases"/>
    <property type="match status" value="1"/>
</dbReference>
<keyword evidence="2" id="KW-1185">Reference proteome</keyword>
<proteinExistence type="predicted"/>